<reference evidence="1 2" key="1">
    <citation type="journal article" date="2019" name="Commun. Biol.">
        <title>The bagworm genome reveals a unique fibroin gene that provides high tensile strength.</title>
        <authorList>
            <person name="Kono N."/>
            <person name="Nakamura H."/>
            <person name="Ohtoshi R."/>
            <person name="Tomita M."/>
            <person name="Numata K."/>
            <person name="Arakawa K."/>
        </authorList>
    </citation>
    <scope>NUCLEOTIDE SEQUENCE [LARGE SCALE GENOMIC DNA]</scope>
</reference>
<organism evidence="1 2">
    <name type="scientific">Eumeta variegata</name>
    <name type="common">Bagworm moth</name>
    <name type="synonym">Eumeta japonica</name>
    <dbReference type="NCBI Taxonomy" id="151549"/>
    <lineage>
        <taxon>Eukaryota</taxon>
        <taxon>Metazoa</taxon>
        <taxon>Ecdysozoa</taxon>
        <taxon>Arthropoda</taxon>
        <taxon>Hexapoda</taxon>
        <taxon>Insecta</taxon>
        <taxon>Pterygota</taxon>
        <taxon>Neoptera</taxon>
        <taxon>Endopterygota</taxon>
        <taxon>Lepidoptera</taxon>
        <taxon>Glossata</taxon>
        <taxon>Ditrysia</taxon>
        <taxon>Tineoidea</taxon>
        <taxon>Psychidae</taxon>
        <taxon>Oiketicinae</taxon>
        <taxon>Eumeta</taxon>
    </lineage>
</organism>
<proteinExistence type="predicted"/>
<dbReference type="AlphaFoldDB" id="A0A4C1SDV5"/>
<protein>
    <submittedName>
        <fullName evidence="1">Uncharacterized protein</fullName>
    </submittedName>
</protein>
<name>A0A4C1SDV5_EUMVA</name>
<accession>A0A4C1SDV5</accession>
<comment type="caution">
    <text evidence="1">The sequence shown here is derived from an EMBL/GenBank/DDBJ whole genome shotgun (WGS) entry which is preliminary data.</text>
</comment>
<evidence type="ECO:0000313" key="2">
    <source>
        <dbReference type="Proteomes" id="UP000299102"/>
    </source>
</evidence>
<dbReference type="EMBL" id="BGZK01003258">
    <property type="protein sequence ID" value="GBO99279.1"/>
    <property type="molecule type" value="Genomic_DNA"/>
</dbReference>
<sequence>MRRWRGAAQVLKGDLRKCVCGNYDKGFYLSRSAYALVQRRARAGGAPYRHLPPRAGVGPRISSGKINFKLSLGVIAKPGLSRPNRDGADLILSPLHPVRLLRAMPLTTVINAVTKSGAKGLVISETRSVFSVLPRDERACERVRLV</sequence>
<gene>
    <name evidence="1" type="ORF">EVAR_68328_1</name>
</gene>
<evidence type="ECO:0000313" key="1">
    <source>
        <dbReference type="EMBL" id="GBO99279.1"/>
    </source>
</evidence>
<dbReference type="Proteomes" id="UP000299102">
    <property type="component" value="Unassembled WGS sequence"/>
</dbReference>
<keyword evidence="2" id="KW-1185">Reference proteome</keyword>